<feature type="transmembrane region" description="Helical" evidence="2">
    <location>
        <begin position="414"/>
        <end position="434"/>
    </location>
</feature>
<dbReference type="InterPro" id="IPR026082">
    <property type="entry name" value="ABCA"/>
</dbReference>
<dbReference type="GO" id="GO:0005319">
    <property type="term" value="F:lipid transporter activity"/>
    <property type="evidence" value="ECO:0007669"/>
    <property type="project" value="TreeGrafter"/>
</dbReference>
<keyword evidence="2" id="KW-1133">Transmembrane helix</keyword>
<comment type="similarity">
    <text evidence="1">Belongs to the ABC transporter superfamily. ABCA family. CPR flippase (TC 3.A.1.211) subfamily.</text>
</comment>
<evidence type="ECO:0000313" key="5">
    <source>
        <dbReference type="Proteomes" id="UP001054889"/>
    </source>
</evidence>
<dbReference type="GO" id="GO:0140359">
    <property type="term" value="F:ABC-type transporter activity"/>
    <property type="evidence" value="ECO:0007669"/>
    <property type="project" value="InterPro"/>
</dbReference>
<dbReference type="Pfam" id="PF13304">
    <property type="entry name" value="AAA_21"/>
    <property type="match status" value="1"/>
</dbReference>
<organism evidence="4 5">
    <name type="scientific">Eleusine coracana subsp. coracana</name>
    <dbReference type="NCBI Taxonomy" id="191504"/>
    <lineage>
        <taxon>Eukaryota</taxon>
        <taxon>Viridiplantae</taxon>
        <taxon>Streptophyta</taxon>
        <taxon>Embryophyta</taxon>
        <taxon>Tracheophyta</taxon>
        <taxon>Spermatophyta</taxon>
        <taxon>Magnoliopsida</taxon>
        <taxon>Liliopsida</taxon>
        <taxon>Poales</taxon>
        <taxon>Poaceae</taxon>
        <taxon>PACMAD clade</taxon>
        <taxon>Chloridoideae</taxon>
        <taxon>Cynodonteae</taxon>
        <taxon>Eleusininae</taxon>
        <taxon>Eleusine</taxon>
    </lineage>
</organism>
<dbReference type="InterPro" id="IPR027417">
    <property type="entry name" value="P-loop_NTPase"/>
</dbReference>
<dbReference type="SUPFAM" id="SSF52540">
    <property type="entry name" value="P-loop containing nucleoside triphosphate hydrolases"/>
    <property type="match status" value="1"/>
</dbReference>
<dbReference type="GO" id="GO:0016887">
    <property type="term" value="F:ATP hydrolysis activity"/>
    <property type="evidence" value="ECO:0007669"/>
    <property type="project" value="InterPro"/>
</dbReference>
<proteinExistence type="inferred from homology"/>
<protein>
    <recommendedName>
        <fullName evidence="3">ABC transporter domain-containing protein</fullName>
    </recommendedName>
</protein>
<evidence type="ECO:0000256" key="1">
    <source>
        <dbReference type="ARBA" id="ARBA00008526"/>
    </source>
</evidence>
<dbReference type="InterPro" id="IPR017871">
    <property type="entry name" value="ABC_transporter-like_CS"/>
</dbReference>
<evidence type="ECO:0000259" key="3">
    <source>
        <dbReference type="PROSITE" id="PS50893"/>
    </source>
</evidence>
<reference evidence="4" key="1">
    <citation type="journal article" date="2018" name="DNA Res.">
        <title>Multiple hybrid de novo genome assembly of finger millet, an orphan allotetraploid crop.</title>
        <authorList>
            <person name="Hatakeyama M."/>
            <person name="Aluri S."/>
            <person name="Balachadran M.T."/>
            <person name="Sivarajan S.R."/>
            <person name="Patrignani A."/>
            <person name="Gruter S."/>
            <person name="Poveda L."/>
            <person name="Shimizu-Inatsugi R."/>
            <person name="Baeten J."/>
            <person name="Francoijs K.J."/>
            <person name="Nataraja K.N."/>
            <person name="Reddy Y.A.N."/>
            <person name="Phadnis S."/>
            <person name="Ravikumar R.L."/>
            <person name="Schlapbach R."/>
            <person name="Sreeman S.M."/>
            <person name="Shimizu K.K."/>
        </authorList>
    </citation>
    <scope>NUCLEOTIDE SEQUENCE</scope>
</reference>
<dbReference type="GO" id="GO:0016020">
    <property type="term" value="C:membrane"/>
    <property type="evidence" value="ECO:0007669"/>
    <property type="project" value="InterPro"/>
</dbReference>
<feature type="domain" description="ABC transporter" evidence="3">
    <location>
        <begin position="432"/>
        <end position="640"/>
    </location>
</feature>
<dbReference type="Gene3D" id="3.40.50.300">
    <property type="entry name" value="P-loop containing nucleotide triphosphate hydrolases"/>
    <property type="match status" value="1"/>
</dbReference>
<evidence type="ECO:0000256" key="2">
    <source>
        <dbReference type="SAM" id="Phobius"/>
    </source>
</evidence>
<dbReference type="EMBL" id="BQKI01000003">
    <property type="protein sequence ID" value="GJM90586.1"/>
    <property type="molecule type" value="Genomic_DNA"/>
</dbReference>
<keyword evidence="2" id="KW-0812">Transmembrane</keyword>
<dbReference type="GO" id="GO:0005524">
    <property type="term" value="F:ATP binding"/>
    <property type="evidence" value="ECO:0007669"/>
    <property type="project" value="InterPro"/>
</dbReference>
<feature type="transmembrane region" description="Helical" evidence="2">
    <location>
        <begin position="28"/>
        <end position="53"/>
    </location>
</feature>
<gene>
    <name evidence="4" type="primary">ga06884</name>
    <name evidence="4" type="ORF">PR202_ga06884</name>
</gene>
<keyword evidence="2" id="KW-0472">Membrane</keyword>
<reference evidence="4" key="2">
    <citation type="submission" date="2021-12" db="EMBL/GenBank/DDBJ databases">
        <title>Resequencing data analysis of finger millet.</title>
        <authorList>
            <person name="Hatakeyama M."/>
            <person name="Aluri S."/>
            <person name="Balachadran M.T."/>
            <person name="Sivarajan S.R."/>
            <person name="Poveda L."/>
            <person name="Shimizu-Inatsugi R."/>
            <person name="Schlapbach R."/>
            <person name="Sreeman S.M."/>
            <person name="Shimizu K.K."/>
        </authorList>
    </citation>
    <scope>NUCLEOTIDE SEQUENCE</scope>
</reference>
<name>A0AAV5BW40_ELECO</name>
<dbReference type="InterPro" id="IPR003959">
    <property type="entry name" value="ATPase_AAA_core"/>
</dbReference>
<dbReference type="PANTHER" id="PTHR19229:SF127">
    <property type="entry name" value="ABC TRANSPORTER DOMAIN-CONTAINING PROTEIN"/>
    <property type="match status" value="1"/>
</dbReference>
<dbReference type="PROSITE" id="PS50893">
    <property type="entry name" value="ABC_TRANSPORTER_2"/>
    <property type="match status" value="1"/>
</dbReference>
<dbReference type="PANTHER" id="PTHR19229">
    <property type="entry name" value="ATP-BINDING CASSETTE TRANSPORTER SUBFAMILY A ABCA"/>
    <property type="match status" value="1"/>
</dbReference>
<dbReference type="PROSITE" id="PS00211">
    <property type="entry name" value="ABC_TRANSPORTER_1"/>
    <property type="match status" value="1"/>
</dbReference>
<dbReference type="Proteomes" id="UP001054889">
    <property type="component" value="Unassembled WGS sequence"/>
</dbReference>
<evidence type="ECO:0000313" key="4">
    <source>
        <dbReference type="EMBL" id="GJM90586.1"/>
    </source>
</evidence>
<feature type="transmembrane region" description="Helical" evidence="2">
    <location>
        <begin position="308"/>
        <end position="328"/>
    </location>
</feature>
<sequence>MGANCFAQTNALFRKNLVIQRRDCKTNCCLVCFPFLVCLLLGVGQIALTVFYLRSVGAANGTGIDCGYCNASTDASFIKDTLGGLDCTTRCPLPFAPKCPPVVQLPGNSELGMGDGLSQSQSTNLQGSSITAETNSKATFLATGSTQSFAKSVMSNVFPKLDSPNITADMSTLSDFTLLIILSDYVNGMFLLTAYDFTSSDLNKFNLIVSYNPTYKGPDHVPLLLIPLPPILLRVPRLLNLVSNAYLQLKSNDTKMRLEFVKDMPRPAQPVMPPDVSSELGKLPFVWIIMLPFSDLKLFRLNDYRVQFVVYFAYINLQISFAFLVATYFSDVRIATVTGYLFTIGSGLLGEFMFRPVFEDISLSGSWITLMEFFPPFSLYRIIYEFSPPPAFMYRTDFSGIQWRDFSDRKNGMIDMLFIMVLEWITFLFLTLYLDEFGSLRNGIKKMAIACRSCFSGSYRAAQRQTVHLQEASVEMGRTDVFRELTGFMKPTSGTAYIDRMDIRLDMDKIYSELVFVHNLKESLKSVRLFDGGVADKHVAKYSGGMKRCLSVAISLIGHPKVVYMDEPSSGLDPASRKALWNAVKSAKRDRAIMLTTHSMEEAEALCDRIAIIANGSLQCIGDSKELKARYGGMYVLTVTAAEGEEESVERLARSISPVVNRTYRISGTQKFEMPKQGMRISEVFEAMEHAKRRLNIHAWGLSDVTLEDVFVKVAEDSDISDV</sequence>
<keyword evidence="5" id="KW-1185">Reference proteome</keyword>
<dbReference type="InterPro" id="IPR003439">
    <property type="entry name" value="ABC_transporter-like_ATP-bd"/>
</dbReference>
<comment type="caution">
    <text evidence="4">The sequence shown here is derived from an EMBL/GenBank/DDBJ whole genome shotgun (WGS) entry which is preliminary data.</text>
</comment>
<accession>A0AAV5BW40</accession>
<dbReference type="FunFam" id="3.40.50.300:FF:005415">
    <property type="entry name" value="ABC transporter A family member 7"/>
    <property type="match status" value="1"/>
</dbReference>
<dbReference type="AlphaFoldDB" id="A0AAV5BW40"/>
<dbReference type="Pfam" id="PF24526">
    <property type="entry name" value="ABCA12_C"/>
    <property type="match status" value="1"/>
</dbReference>